<feature type="coiled-coil region" evidence="2">
    <location>
        <begin position="139"/>
        <end position="166"/>
    </location>
</feature>
<dbReference type="GO" id="GO:0070449">
    <property type="term" value="C:elongin complex"/>
    <property type="evidence" value="ECO:0007669"/>
    <property type="project" value="InterPro"/>
</dbReference>
<feature type="region of interest" description="Disordered" evidence="3">
    <location>
        <begin position="293"/>
        <end position="371"/>
    </location>
</feature>
<reference evidence="5" key="3">
    <citation type="submission" date="2025-07" db="EMBL/GenBank/DDBJ databases">
        <authorList>
            <consortium name="NCBI Genome Project"/>
        </authorList>
    </citation>
    <scope>NUCLEOTIDE SEQUENCE</scope>
    <source>
        <strain evidence="5">CBS432</strain>
    </source>
</reference>
<keyword evidence="2" id="KW-0175">Coiled coil</keyword>
<proteinExistence type="predicted"/>
<dbReference type="PANTHER" id="PTHR15141:SF76">
    <property type="entry name" value="TRANSCRIPTION ELONGATION FACTOR B POLYPEPTIDE 3"/>
    <property type="match status" value="1"/>
</dbReference>
<dbReference type="OrthoDB" id="21513at2759"/>
<gene>
    <name evidence="5" type="primary">ELA1</name>
    <name evidence="5" type="ORF">SPAR_N00970</name>
</gene>
<dbReference type="Pfam" id="PF06881">
    <property type="entry name" value="Elongin_A"/>
    <property type="match status" value="1"/>
</dbReference>
<dbReference type="InterPro" id="IPR010684">
    <property type="entry name" value="RNA_pol_II_trans_fac_SIII_A"/>
</dbReference>
<dbReference type="VEuPathDB" id="FungiDB:SPAR_N00970"/>
<evidence type="ECO:0000256" key="2">
    <source>
        <dbReference type="SAM" id="Coils"/>
    </source>
</evidence>
<dbReference type="InterPro" id="IPR001810">
    <property type="entry name" value="F-box_dom"/>
</dbReference>
<dbReference type="GO" id="GO:0006368">
    <property type="term" value="P:transcription elongation by RNA polymerase II"/>
    <property type="evidence" value="ECO:0007669"/>
    <property type="project" value="InterPro"/>
</dbReference>
<dbReference type="AlphaFoldDB" id="A0A8B8UYD1"/>
<sequence length="381" mass="44220">MKSLQTLCEISLMRNHSNIQSVSNVPYHLLKRILQKVKIPQLLRLEKSNVLLIFDDDELWLGFLKQDFPTNVHEQFVSKRDTICKYYFDFVKENDIERYRSDQDLLKSCVRQSVVKDIRNNKYRIPYRMLYSKYQREVEKKQEESAERLRLEMQKLQQEREKKQTIVVDHTVYFKKRNTKKTTRLDNEAHSQLYMKSLKDHESRLKHFKDGGFNIAKRHAQRVAFGGKAGGQSSTLKRGSVPIKAEPVTVNRQIDNLTVEKKDIPQPITPVKKRRSESPSIFLVRKKPALLRPAPKANAAASRLHPTPITDDHPTQPHPHPYPHKDIVTSMPSVTVNTVPKGHKKKKSGIFVRNAGSDGDTFPHVTATAPTTRPYIYEPRK</sequence>
<dbReference type="Gene3D" id="6.10.250.3180">
    <property type="match status" value="1"/>
</dbReference>
<dbReference type="RefSeq" id="XP_033768728.1">
    <property type="nucleotide sequence ID" value="XM_033912837.1"/>
</dbReference>
<evidence type="ECO:0000259" key="4">
    <source>
        <dbReference type="PROSITE" id="PS50181"/>
    </source>
</evidence>
<reference evidence="5" key="1">
    <citation type="journal article" date="2017" name="Nat. Genet.">
        <title>Contrasting evolutionary genome dynamics between domesticated and wild yeasts.</title>
        <authorList>
            <person name="Yue J.X."/>
            <person name="Li J."/>
            <person name="Aigrain L."/>
            <person name="Hallin J."/>
            <person name="Persson K."/>
            <person name="Oliver K."/>
            <person name="Bergstrom A."/>
            <person name="Coupland P."/>
            <person name="Warringer J."/>
            <person name="Lagomarsino M.C."/>
            <person name="Fischer G."/>
            <person name="Durbin R."/>
            <person name="Liti G."/>
        </authorList>
    </citation>
    <scope>NUCLEOTIDE SEQUENCE</scope>
    <source>
        <strain evidence="5">CBS432</strain>
    </source>
</reference>
<dbReference type="KEGG" id="spao:SPAR_N00970"/>
<accession>A0A8B8UYD1</accession>
<reference evidence="5" key="4">
    <citation type="submission" date="2025-08" db="UniProtKB">
        <authorList>
            <consortium name="RefSeq"/>
        </authorList>
    </citation>
    <scope>IDENTIFICATION</scope>
    <source>
        <strain evidence="5">CBS432</strain>
    </source>
</reference>
<dbReference type="GeneID" id="54633139"/>
<dbReference type="PANTHER" id="PTHR15141">
    <property type="entry name" value="TRANSCRIPTION ELONGATION FACTOR B POLYPEPTIDE 3"/>
    <property type="match status" value="1"/>
</dbReference>
<evidence type="ECO:0000256" key="3">
    <source>
        <dbReference type="SAM" id="MobiDB-lite"/>
    </source>
</evidence>
<reference evidence="5" key="2">
    <citation type="submission" date="2020-01" db="EMBL/GenBank/DDBJ databases">
        <title>Population-level Yeast Reference Genomes.</title>
        <authorList>
            <person name="Yue J.-X."/>
        </authorList>
    </citation>
    <scope>NUCLEOTIDE SEQUENCE</scope>
    <source>
        <strain evidence="5">CBS432</strain>
    </source>
</reference>
<feature type="domain" description="F-box" evidence="4">
    <location>
        <begin position="19"/>
        <end position="63"/>
    </location>
</feature>
<protein>
    <recommendedName>
        <fullName evidence="1">Elongin-A</fullName>
    </recommendedName>
</protein>
<organism evidence="5">
    <name type="scientific">Saccharomyces paradoxus</name>
    <name type="common">Yeast</name>
    <name type="synonym">Saccharomyces douglasii</name>
    <dbReference type="NCBI Taxonomy" id="27291"/>
    <lineage>
        <taxon>Eukaryota</taxon>
        <taxon>Fungi</taxon>
        <taxon>Dikarya</taxon>
        <taxon>Ascomycota</taxon>
        <taxon>Saccharomycotina</taxon>
        <taxon>Saccharomycetes</taxon>
        <taxon>Saccharomycetales</taxon>
        <taxon>Saccharomycetaceae</taxon>
        <taxon>Saccharomyces</taxon>
    </lineage>
</organism>
<dbReference type="InterPro" id="IPR051870">
    <property type="entry name" value="Elongin-A_domain"/>
</dbReference>
<evidence type="ECO:0000256" key="1">
    <source>
        <dbReference type="ARBA" id="ARBA00021346"/>
    </source>
</evidence>
<name>A0A8B8UYD1_SACPA</name>
<dbReference type="PROSITE" id="PS50181">
    <property type="entry name" value="FBOX"/>
    <property type="match status" value="1"/>
</dbReference>
<evidence type="ECO:0000313" key="5">
    <source>
        <dbReference type="RefSeq" id="XP_033768728.1"/>
    </source>
</evidence>